<dbReference type="OrthoDB" id="10625832at2759"/>
<sequence length="343" mass="38932">MLDKHTSSLDELTSFALKECPSAFKIIADPNLYRFQSMSVMTKAGTHDVCELLHIAYWGPKTRHEIPVWAGVQDGNVRYYYGKPGMRVKAVYAPFPEGNSNICDQLTPFQFVAPSDHWPRERRANTKAKEAARRRLALLVAFASLLTGRIGQIVDTNHGDLLHEFKEMCEVMQKYKDIKEAEDERNSRPFEWTMQFKTTKRTDKAAPGLESGDTIMTSTLIESVACNSNTVLSVSDDEDVAEHIENTVNTHKRRRYSSSQTDIPRSVLNSSEAAEPSKKMMELLVAVTEQCKTELLGAWTQEQCGQTIEALERQLAEKEKESEEWKAKFLKLEAKVRIFTSSD</sequence>
<comment type="caution">
    <text evidence="2">The sequence shown here is derived from an EMBL/GenBank/DDBJ whole genome shotgun (WGS) entry which is preliminary data.</text>
</comment>
<keyword evidence="1" id="KW-0175">Coiled coil</keyword>
<name>A0A9P4T3U0_CURKU</name>
<evidence type="ECO:0000313" key="3">
    <source>
        <dbReference type="Proteomes" id="UP000801428"/>
    </source>
</evidence>
<protein>
    <submittedName>
        <fullName evidence="2">Uncharacterized protein</fullName>
    </submittedName>
</protein>
<proteinExistence type="predicted"/>
<reference evidence="2" key="1">
    <citation type="submission" date="2019-04" db="EMBL/GenBank/DDBJ databases">
        <title>Sequencing of skin fungus with MAO and IRED activity.</title>
        <authorList>
            <person name="Marsaioli A.J."/>
            <person name="Bonatto J.M.C."/>
            <person name="Reis Junior O."/>
        </authorList>
    </citation>
    <scope>NUCLEOTIDE SEQUENCE</scope>
    <source>
        <strain evidence="2">30M1</strain>
    </source>
</reference>
<evidence type="ECO:0000256" key="1">
    <source>
        <dbReference type="SAM" id="Coils"/>
    </source>
</evidence>
<dbReference type="EMBL" id="SWKU01000056">
    <property type="protein sequence ID" value="KAF2993252.1"/>
    <property type="molecule type" value="Genomic_DNA"/>
</dbReference>
<accession>A0A9P4T3U0</accession>
<organism evidence="2 3">
    <name type="scientific">Curvularia kusanoi</name>
    <name type="common">Cochliobolus kusanoi</name>
    <dbReference type="NCBI Taxonomy" id="90978"/>
    <lineage>
        <taxon>Eukaryota</taxon>
        <taxon>Fungi</taxon>
        <taxon>Dikarya</taxon>
        <taxon>Ascomycota</taxon>
        <taxon>Pezizomycotina</taxon>
        <taxon>Dothideomycetes</taxon>
        <taxon>Pleosporomycetidae</taxon>
        <taxon>Pleosporales</taxon>
        <taxon>Pleosporineae</taxon>
        <taxon>Pleosporaceae</taxon>
        <taxon>Curvularia</taxon>
    </lineage>
</organism>
<dbReference type="Proteomes" id="UP000801428">
    <property type="component" value="Unassembled WGS sequence"/>
</dbReference>
<gene>
    <name evidence="2" type="ORF">E8E13_000784</name>
</gene>
<dbReference type="AlphaFoldDB" id="A0A9P4T3U0"/>
<feature type="coiled-coil region" evidence="1">
    <location>
        <begin position="301"/>
        <end position="335"/>
    </location>
</feature>
<evidence type="ECO:0000313" key="2">
    <source>
        <dbReference type="EMBL" id="KAF2993252.1"/>
    </source>
</evidence>
<keyword evidence="3" id="KW-1185">Reference proteome</keyword>